<proteinExistence type="predicted"/>
<protein>
    <recommendedName>
        <fullName evidence="5">DUF4191 domain-containing protein</fullName>
    </recommendedName>
</protein>
<dbReference type="AlphaFoldDB" id="A0A4Y4D1H2"/>
<reference evidence="3 4" key="1">
    <citation type="submission" date="2019-06" db="EMBL/GenBank/DDBJ databases">
        <title>Whole genome shotgun sequence of Kocuria varians NBRC 15358.</title>
        <authorList>
            <person name="Hosoyama A."/>
            <person name="Uohara A."/>
            <person name="Ohji S."/>
            <person name="Ichikawa N."/>
        </authorList>
    </citation>
    <scope>NUCLEOTIDE SEQUENCE [LARGE SCALE GENOMIC DNA]</scope>
    <source>
        <strain evidence="3 4">NBRC 15358</strain>
    </source>
</reference>
<feature type="compositionally biased region" description="Basic and acidic residues" evidence="1">
    <location>
        <begin position="248"/>
        <end position="262"/>
    </location>
</feature>
<feature type="transmembrane region" description="Helical" evidence="2">
    <location>
        <begin position="88"/>
        <end position="108"/>
    </location>
</feature>
<keyword evidence="2" id="KW-0812">Transmembrane</keyword>
<evidence type="ECO:0000313" key="4">
    <source>
        <dbReference type="Proteomes" id="UP000315730"/>
    </source>
</evidence>
<keyword evidence="2" id="KW-0472">Membrane</keyword>
<evidence type="ECO:0000256" key="2">
    <source>
        <dbReference type="SAM" id="Phobius"/>
    </source>
</evidence>
<gene>
    <name evidence="3" type="ORF">KVA01_06010</name>
</gene>
<dbReference type="EMBL" id="BJNW01000004">
    <property type="protein sequence ID" value="GEC98446.1"/>
    <property type="molecule type" value="Genomic_DNA"/>
</dbReference>
<sequence length="262" mass="29182">MAAIPYQQLRGSTVSPATSTQAKAAERDRKREEKRRRKAAKGPGVFAQMKQVFQMTREQEPNILWWMILLGLGVLLVFLIVGVLLGNWITWLLIGIPFAVLAAVILLSRRAEKAAFSRIEGQPGAAGAALSTLKRGWIVEEEPAAMDPKSKDLLFRAVGRPGVVFITEGPVNRVDKLVQKERRRIGPVIQNVPIHVIKSGNGEGQVPLDKLAKKMRGLDNALTKQEVQVVHRRMNTLKNKLPIPKGVDPMRSRPDRKSMRGR</sequence>
<dbReference type="Pfam" id="PF13829">
    <property type="entry name" value="DUF4191"/>
    <property type="match status" value="1"/>
</dbReference>
<keyword evidence="4" id="KW-1185">Reference proteome</keyword>
<name>A0A4Y4D1H2_KOCVA</name>
<accession>A0A4Y4D1H2</accession>
<organism evidence="3 4">
    <name type="scientific">Kocuria varians</name>
    <name type="common">Micrococcus varians</name>
    <dbReference type="NCBI Taxonomy" id="1272"/>
    <lineage>
        <taxon>Bacteria</taxon>
        <taxon>Bacillati</taxon>
        <taxon>Actinomycetota</taxon>
        <taxon>Actinomycetes</taxon>
        <taxon>Micrococcales</taxon>
        <taxon>Micrococcaceae</taxon>
        <taxon>Kocuria</taxon>
    </lineage>
</organism>
<feature type="transmembrane region" description="Helical" evidence="2">
    <location>
        <begin position="63"/>
        <end position="82"/>
    </location>
</feature>
<feature type="region of interest" description="Disordered" evidence="1">
    <location>
        <begin position="1"/>
        <end position="43"/>
    </location>
</feature>
<dbReference type="Proteomes" id="UP000315730">
    <property type="component" value="Unassembled WGS sequence"/>
</dbReference>
<comment type="caution">
    <text evidence="3">The sequence shown here is derived from an EMBL/GenBank/DDBJ whole genome shotgun (WGS) entry which is preliminary data.</text>
</comment>
<evidence type="ECO:0000256" key="1">
    <source>
        <dbReference type="SAM" id="MobiDB-lite"/>
    </source>
</evidence>
<evidence type="ECO:0008006" key="5">
    <source>
        <dbReference type="Google" id="ProtNLM"/>
    </source>
</evidence>
<keyword evidence="2" id="KW-1133">Transmembrane helix</keyword>
<feature type="compositionally biased region" description="Polar residues" evidence="1">
    <location>
        <begin position="9"/>
        <end position="21"/>
    </location>
</feature>
<feature type="region of interest" description="Disordered" evidence="1">
    <location>
        <begin position="240"/>
        <end position="262"/>
    </location>
</feature>
<evidence type="ECO:0000313" key="3">
    <source>
        <dbReference type="EMBL" id="GEC98446.1"/>
    </source>
</evidence>
<dbReference type="STRING" id="1272.GCA_900014985_00372"/>
<dbReference type="InterPro" id="IPR025445">
    <property type="entry name" value="DUF4191"/>
</dbReference>